<comment type="catalytic activity">
    <reaction evidence="1 9">
        <text>[protein]-peptidylproline (omega=180) = [protein]-peptidylproline (omega=0)</text>
        <dbReference type="Rhea" id="RHEA:16237"/>
        <dbReference type="Rhea" id="RHEA-COMP:10747"/>
        <dbReference type="Rhea" id="RHEA-COMP:10748"/>
        <dbReference type="ChEBI" id="CHEBI:83833"/>
        <dbReference type="ChEBI" id="CHEBI:83834"/>
        <dbReference type="EC" id="5.2.1.8"/>
    </reaction>
</comment>
<dbReference type="InterPro" id="IPR008881">
    <property type="entry name" value="Trigger_fac_ribosome-bd_bac"/>
</dbReference>
<dbReference type="Pfam" id="PF05698">
    <property type="entry name" value="Trigger_C"/>
    <property type="match status" value="1"/>
</dbReference>
<dbReference type="AlphaFoldDB" id="A0A172XBY1"/>
<dbReference type="NCBIfam" id="TIGR00115">
    <property type="entry name" value="tig"/>
    <property type="match status" value="1"/>
</dbReference>
<dbReference type="GO" id="GO:0043022">
    <property type="term" value="F:ribosome binding"/>
    <property type="evidence" value="ECO:0007669"/>
    <property type="project" value="TreeGrafter"/>
</dbReference>
<dbReference type="PANTHER" id="PTHR30560">
    <property type="entry name" value="TRIGGER FACTOR CHAPERONE AND PEPTIDYL-PROLYL CIS/TRANS ISOMERASE"/>
    <property type="match status" value="1"/>
</dbReference>
<evidence type="ECO:0000256" key="7">
    <source>
        <dbReference type="ARBA" id="ARBA00023235"/>
    </source>
</evidence>
<comment type="subcellular location">
    <subcellularLocation>
        <location evidence="9">Cytoplasm</location>
    </subcellularLocation>
    <text evidence="9">About half TF is bound to the ribosome near the polypeptide exit tunnel while the other half is free in the cytoplasm.</text>
</comment>
<dbReference type="Gene3D" id="3.10.50.40">
    <property type="match status" value="1"/>
</dbReference>
<dbReference type="SUPFAM" id="SSF54534">
    <property type="entry name" value="FKBP-like"/>
    <property type="match status" value="1"/>
</dbReference>
<dbReference type="GO" id="GO:0044183">
    <property type="term" value="F:protein folding chaperone"/>
    <property type="evidence" value="ECO:0007669"/>
    <property type="project" value="TreeGrafter"/>
</dbReference>
<dbReference type="GO" id="GO:0003755">
    <property type="term" value="F:peptidyl-prolyl cis-trans isomerase activity"/>
    <property type="evidence" value="ECO:0007669"/>
    <property type="project" value="UniProtKB-UniRule"/>
</dbReference>
<dbReference type="GO" id="GO:0015031">
    <property type="term" value="P:protein transport"/>
    <property type="evidence" value="ECO:0007669"/>
    <property type="project" value="UniProtKB-UniRule"/>
</dbReference>
<dbReference type="InterPro" id="IPR008880">
    <property type="entry name" value="Trigger_fac_C"/>
</dbReference>
<dbReference type="EC" id="5.2.1.8" evidence="3 9"/>
<dbReference type="HAMAP" id="MF_00303">
    <property type="entry name" value="Trigger_factor_Tig"/>
    <property type="match status" value="1"/>
</dbReference>
<dbReference type="InterPro" id="IPR037041">
    <property type="entry name" value="Trigger_fac_C_sf"/>
</dbReference>
<name>A0A172XBY1_BORTU</name>
<dbReference type="InterPro" id="IPR036611">
    <property type="entry name" value="Trigger_fac_ribosome-bd_sf"/>
</dbReference>
<dbReference type="Proteomes" id="UP000264231">
    <property type="component" value="Chromosome"/>
</dbReference>
<evidence type="ECO:0000256" key="9">
    <source>
        <dbReference type="HAMAP-Rule" id="MF_00303"/>
    </source>
</evidence>
<comment type="domain">
    <text evidence="9">Consists of 3 domains; the N-terminus binds the ribosome, the middle domain has PPIase activity, while the C-terminus has intrinsic chaperone activity on its own.</text>
</comment>
<comment type="function">
    <text evidence="9">Involved in protein export. Acts as a chaperone by maintaining the newly synthesized protein in an open conformation. Functions as a peptidyl-prolyl cis-trans isomerase.</text>
</comment>
<dbReference type="GO" id="GO:0005737">
    <property type="term" value="C:cytoplasm"/>
    <property type="evidence" value="ECO:0007669"/>
    <property type="project" value="UniProtKB-SubCell"/>
</dbReference>
<evidence type="ECO:0000313" key="13">
    <source>
        <dbReference type="EMBL" id="ANF34068.1"/>
    </source>
</evidence>
<dbReference type="GO" id="GO:0051083">
    <property type="term" value="P:'de novo' cotranslational protein folding"/>
    <property type="evidence" value="ECO:0007669"/>
    <property type="project" value="TreeGrafter"/>
</dbReference>
<keyword evidence="10" id="KW-0175">Coiled coil</keyword>
<dbReference type="EMBL" id="CP015629">
    <property type="protein sequence ID" value="ANF34068.1"/>
    <property type="molecule type" value="Genomic_DNA"/>
</dbReference>
<dbReference type="InterPro" id="IPR005215">
    <property type="entry name" value="Trig_fac"/>
</dbReference>
<gene>
    <name evidence="9" type="primary">tig</name>
    <name evidence="13" type="ORF">A7978_03055</name>
</gene>
<dbReference type="PANTHER" id="PTHR30560:SF3">
    <property type="entry name" value="TRIGGER FACTOR-LIKE PROTEIN TIG, CHLOROPLASTIC"/>
    <property type="match status" value="1"/>
</dbReference>
<comment type="similarity">
    <text evidence="2 9">Belongs to the FKBP-type PPIase family. Tig subfamily.</text>
</comment>
<evidence type="ECO:0000256" key="6">
    <source>
        <dbReference type="ARBA" id="ARBA00023186"/>
    </source>
</evidence>
<sequence length="448" mass="51946">MILNNDVKLIPGSKVEAVIRISKKFVKSKYNEILQDYSSRLKVKGFRIGKVPFSIIEGKYSDNIRALTIEKLIHKSLEEFFKSATYKPLGYAVPKILDEKLEIDFSKDFEFTVVYEAYPEFELPDISNVEVEIPEVFVSDSDVEEELKLLQLENAIVVEDSGDVKLGSIVRVDFVELDDSLSEILTTKRQDFVFTVGESNNYYGFDNDIIGMKKDEEKIVEKNYGMDYKFSELANSFKRLKISLKDIKRRDIPKLDDDFAKDIKDSFNTLEDLKEHIRENMLRLVKERSESLKLSKLLSDIAEKLNIEIPSSMFEAEFKNVLNEFSHQNKINLEQLSNSSTGLEGINDVFKENVLKKLKSKLIFQKIVDNDLTEVTDSDLEDELVKQAEDAKMKLADIKKFYQEKNLLEILKDEIKRQKVKDKILKNVKEINPKKVAFRDFINYKTGE</sequence>
<keyword evidence="9" id="KW-0131">Cell cycle</keyword>
<evidence type="ECO:0000259" key="11">
    <source>
        <dbReference type="Pfam" id="PF05697"/>
    </source>
</evidence>
<keyword evidence="7 9" id="KW-0413">Isomerase</keyword>
<evidence type="ECO:0000256" key="5">
    <source>
        <dbReference type="ARBA" id="ARBA00023110"/>
    </source>
</evidence>
<organism evidence="13 14">
    <name type="scientific">Borrelia turicatae</name>
    <dbReference type="NCBI Taxonomy" id="142"/>
    <lineage>
        <taxon>Bacteria</taxon>
        <taxon>Pseudomonadati</taxon>
        <taxon>Spirochaetota</taxon>
        <taxon>Spirochaetia</taxon>
        <taxon>Spirochaetales</taxon>
        <taxon>Borreliaceae</taxon>
        <taxon>Borrelia</taxon>
    </lineage>
</organism>
<dbReference type="Pfam" id="PF05697">
    <property type="entry name" value="Trigger_N"/>
    <property type="match status" value="1"/>
</dbReference>
<accession>A0A172XBY1</accession>
<evidence type="ECO:0000256" key="2">
    <source>
        <dbReference type="ARBA" id="ARBA00005464"/>
    </source>
</evidence>
<proteinExistence type="inferred from homology"/>
<keyword evidence="5 9" id="KW-0697">Rotamase</keyword>
<evidence type="ECO:0000256" key="8">
    <source>
        <dbReference type="ARBA" id="ARBA00029986"/>
    </source>
</evidence>
<dbReference type="Gene3D" id="1.10.3120.10">
    <property type="entry name" value="Trigger factor, C-terminal domain"/>
    <property type="match status" value="1"/>
</dbReference>
<dbReference type="SUPFAM" id="SSF109998">
    <property type="entry name" value="Triger factor/SurA peptide-binding domain-like"/>
    <property type="match status" value="1"/>
</dbReference>
<reference evidence="13 14" key="1">
    <citation type="submission" date="2016-05" db="EMBL/GenBank/DDBJ databases">
        <title>Chromosome and linear plasmid sequence of a 2015 human isolate of tick-borne relapsing fever spirochete, Borrelia turicatae.</title>
        <authorList>
            <person name="Kingry L.C."/>
            <person name="Dhwani B."/>
            <person name="Replogle A."/>
            <person name="Sexton C."/>
            <person name="Rowe L."/>
            <person name="Stermole B.M."/>
            <person name="Christensen A.M."/>
            <person name="Schriefer M.E."/>
        </authorList>
    </citation>
    <scope>NUCLEOTIDE SEQUENCE [LARGE SCALE GENOMIC DNA]</scope>
    <source>
        <strain evidence="13 14">BTE5EL</strain>
    </source>
</reference>
<dbReference type="GO" id="GO:0043335">
    <property type="term" value="P:protein unfolding"/>
    <property type="evidence" value="ECO:0007669"/>
    <property type="project" value="TreeGrafter"/>
</dbReference>
<dbReference type="PIRSF" id="PIRSF003095">
    <property type="entry name" value="Trigger_factor"/>
    <property type="match status" value="1"/>
</dbReference>
<keyword evidence="9" id="KW-0963">Cytoplasm</keyword>
<dbReference type="SUPFAM" id="SSF102735">
    <property type="entry name" value="Trigger factor ribosome-binding domain"/>
    <property type="match status" value="1"/>
</dbReference>
<evidence type="ECO:0000256" key="4">
    <source>
        <dbReference type="ARBA" id="ARBA00016902"/>
    </source>
</evidence>
<feature type="coiled-coil region" evidence="10">
    <location>
        <begin position="385"/>
        <end position="418"/>
    </location>
</feature>
<evidence type="ECO:0000256" key="10">
    <source>
        <dbReference type="SAM" id="Coils"/>
    </source>
</evidence>
<evidence type="ECO:0000256" key="1">
    <source>
        <dbReference type="ARBA" id="ARBA00000971"/>
    </source>
</evidence>
<evidence type="ECO:0000259" key="12">
    <source>
        <dbReference type="Pfam" id="PF05698"/>
    </source>
</evidence>
<feature type="domain" description="Trigger factor C-terminal" evidence="12">
    <location>
        <begin position="269"/>
        <end position="425"/>
    </location>
</feature>
<dbReference type="GO" id="GO:0051301">
    <property type="term" value="P:cell division"/>
    <property type="evidence" value="ECO:0007669"/>
    <property type="project" value="UniProtKB-KW"/>
</dbReference>
<dbReference type="Gene3D" id="3.30.70.1050">
    <property type="entry name" value="Trigger factor ribosome-binding domain"/>
    <property type="match status" value="1"/>
</dbReference>
<evidence type="ECO:0000313" key="14">
    <source>
        <dbReference type="Proteomes" id="UP000264231"/>
    </source>
</evidence>
<keyword evidence="6 9" id="KW-0143">Chaperone</keyword>
<dbReference type="InterPro" id="IPR027304">
    <property type="entry name" value="Trigger_fact/SurA_dom_sf"/>
</dbReference>
<dbReference type="RefSeq" id="WP_119024222.1">
    <property type="nucleotide sequence ID" value="NZ_CP015629.1"/>
</dbReference>
<protein>
    <recommendedName>
        <fullName evidence="4 9">Trigger factor</fullName>
        <shortName evidence="9">TF</shortName>
        <ecNumber evidence="3 9">5.2.1.8</ecNumber>
    </recommendedName>
    <alternativeName>
        <fullName evidence="8 9">PPIase</fullName>
    </alternativeName>
</protein>
<evidence type="ECO:0000256" key="3">
    <source>
        <dbReference type="ARBA" id="ARBA00013194"/>
    </source>
</evidence>
<dbReference type="InterPro" id="IPR046357">
    <property type="entry name" value="PPIase_dom_sf"/>
</dbReference>
<keyword evidence="9" id="KW-0132">Cell division</keyword>
<feature type="domain" description="Trigger factor ribosome-binding bacterial" evidence="11">
    <location>
        <begin position="7"/>
        <end position="148"/>
    </location>
</feature>